<accession>A0A520N0T5</accession>
<keyword evidence="2 6" id="KW-0560">Oxidoreductase</keyword>
<evidence type="ECO:0000256" key="2">
    <source>
        <dbReference type="ARBA" id="ARBA00023002"/>
    </source>
</evidence>
<feature type="domain" description="Aldehyde dehydrogenase" evidence="5">
    <location>
        <begin position="17"/>
        <end position="474"/>
    </location>
</feature>
<organism evidence="6 7">
    <name type="scientific">SAR86 cluster bacterium</name>
    <dbReference type="NCBI Taxonomy" id="2030880"/>
    <lineage>
        <taxon>Bacteria</taxon>
        <taxon>Pseudomonadati</taxon>
        <taxon>Pseudomonadota</taxon>
        <taxon>Gammaproteobacteria</taxon>
        <taxon>SAR86 cluster</taxon>
    </lineage>
</organism>
<dbReference type="GO" id="GO:0006574">
    <property type="term" value="P:L-valine catabolic process"/>
    <property type="evidence" value="ECO:0007669"/>
    <property type="project" value="TreeGrafter"/>
</dbReference>
<gene>
    <name evidence="6" type="primary">mmsA</name>
    <name evidence="6" type="ORF">EVA95_00810</name>
</gene>
<dbReference type="EC" id="1.2.1.27" evidence="1"/>
<protein>
    <recommendedName>
        <fullName evidence="1">methylmalonate-semialdehyde dehydrogenase (CoA acylating)</fullName>
        <ecNumber evidence="1">1.2.1.27</ecNumber>
    </recommendedName>
</protein>
<dbReference type="Proteomes" id="UP000319384">
    <property type="component" value="Unassembled WGS sequence"/>
</dbReference>
<proteinExistence type="predicted"/>
<dbReference type="FunFam" id="3.40.309.10:FF:000002">
    <property type="entry name" value="Methylmalonate-semialdehyde dehydrogenase (Acylating)"/>
    <property type="match status" value="1"/>
</dbReference>
<evidence type="ECO:0000313" key="7">
    <source>
        <dbReference type="Proteomes" id="UP000319384"/>
    </source>
</evidence>
<dbReference type="GO" id="GO:0004491">
    <property type="term" value="F:methylmalonate-semialdehyde dehydrogenase (acylating, NAD) activity"/>
    <property type="evidence" value="ECO:0007669"/>
    <property type="project" value="UniProtKB-EC"/>
</dbReference>
<evidence type="ECO:0000259" key="5">
    <source>
        <dbReference type="Pfam" id="PF00171"/>
    </source>
</evidence>
<dbReference type="InterPro" id="IPR016161">
    <property type="entry name" value="Ald_DH/histidinol_DH"/>
</dbReference>
<dbReference type="Gene3D" id="3.40.605.10">
    <property type="entry name" value="Aldehyde Dehydrogenase, Chain A, domain 1"/>
    <property type="match status" value="1"/>
</dbReference>
<dbReference type="InterPro" id="IPR015590">
    <property type="entry name" value="Aldehyde_DH_dom"/>
</dbReference>
<dbReference type="PROSITE" id="PS00070">
    <property type="entry name" value="ALDEHYDE_DEHYDR_CYS"/>
    <property type="match status" value="1"/>
</dbReference>
<dbReference type="NCBIfam" id="TIGR01722">
    <property type="entry name" value="MMSDH"/>
    <property type="match status" value="1"/>
</dbReference>
<dbReference type="SUPFAM" id="SSF53720">
    <property type="entry name" value="ALDH-like"/>
    <property type="match status" value="1"/>
</dbReference>
<keyword evidence="3" id="KW-0520">NAD</keyword>
<dbReference type="InterPro" id="IPR016160">
    <property type="entry name" value="Ald_DH_CS_CYS"/>
</dbReference>
<reference evidence="6 7" key="1">
    <citation type="submission" date="2019-02" db="EMBL/GenBank/DDBJ databases">
        <title>Prokaryotic population dynamics and viral predation in marine succession experiment using metagenomics: the confinement effect.</title>
        <authorList>
            <person name="Haro-Moreno J.M."/>
            <person name="Rodriguez-Valera F."/>
            <person name="Lopez-Perez M."/>
        </authorList>
    </citation>
    <scope>NUCLEOTIDE SEQUENCE [LARGE SCALE GENOMIC DNA]</scope>
    <source>
        <strain evidence="6">MED-G162</strain>
    </source>
</reference>
<evidence type="ECO:0000313" key="6">
    <source>
        <dbReference type="EMBL" id="RZO27102.1"/>
    </source>
</evidence>
<evidence type="ECO:0000256" key="4">
    <source>
        <dbReference type="SAM" id="MobiDB-lite"/>
    </source>
</evidence>
<dbReference type="PANTHER" id="PTHR43866:SF4">
    <property type="entry name" value="MALONATE-SEMIALDEHYDE DEHYDROGENASE"/>
    <property type="match status" value="1"/>
</dbReference>
<dbReference type="InterPro" id="IPR016162">
    <property type="entry name" value="Ald_DH_N"/>
</dbReference>
<dbReference type="Gene3D" id="3.40.309.10">
    <property type="entry name" value="Aldehyde Dehydrogenase, Chain A, domain 2"/>
    <property type="match status" value="1"/>
</dbReference>
<name>A0A520N0T5_9GAMM</name>
<feature type="region of interest" description="Disordered" evidence="4">
    <location>
        <begin position="1"/>
        <end position="23"/>
    </location>
</feature>
<dbReference type="PANTHER" id="PTHR43866">
    <property type="entry name" value="MALONATE-SEMIALDEHYDE DEHYDROGENASE"/>
    <property type="match status" value="1"/>
</dbReference>
<dbReference type="AlphaFoldDB" id="A0A520N0T5"/>
<dbReference type="EMBL" id="SHBH01000004">
    <property type="protein sequence ID" value="RZO27102.1"/>
    <property type="molecule type" value="Genomic_DNA"/>
</dbReference>
<dbReference type="InterPro" id="IPR010061">
    <property type="entry name" value="MeMal-semiAld_DH"/>
</dbReference>
<comment type="caution">
    <text evidence="6">The sequence shown here is derived from an EMBL/GenBank/DDBJ whole genome shotgun (WGS) entry which is preliminary data.</text>
</comment>
<sequence length="495" mass="52843">MYTIDNFINGKPDTNSSESSSIINPSYGEDIGEVLHATQESANQAIESASNAFVSWSKTGMSYRAELILKFRQGVIDKSNDIIDICIKEAGKTKPDAEAELDRAIQALTHASGIQHFYPAHISRNVAGNIDIADMRYPIGVVAGVGPFNFPILIPILHSSMALVTGNTHIAKPSEKVPSISRLYADIYKEAGLPDGCYNVINGGKDIVEYIVSHNKVDGLAFIGSTAAARSLKSLGVEHNTKVQALGGGKNHMIVLPDADLDMAADAAVSASFGAAGQRCMAVSVVVAVGDIADDLVNKIKERIPNIKMGVTDDDSTELGPVISSENRDRINSFIESAEPDGASLVVDGRSESRSLNGCFVGATLIDNVKPGMAVYENEIFGPVLSFVRAKTYEEAMRIVDSHKLGNGAALFTRDGGAAKKWADEVQAGSIGINVPIPLPTYAHSFGGWKESGFSETKAFGPSSIDFYTKTKSIATKWPDPKNSKVDLGFPKNED</sequence>
<dbReference type="InterPro" id="IPR016163">
    <property type="entry name" value="Ald_DH_C"/>
</dbReference>
<evidence type="ECO:0000256" key="3">
    <source>
        <dbReference type="ARBA" id="ARBA00023027"/>
    </source>
</evidence>
<dbReference type="Pfam" id="PF00171">
    <property type="entry name" value="Aldedh"/>
    <property type="match status" value="1"/>
</dbReference>
<dbReference type="GO" id="GO:0006210">
    <property type="term" value="P:thymine catabolic process"/>
    <property type="evidence" value="ECO:0007669"/>
    <property type="project" value="TreeGrafter"/>
</dbReference>
<evidence type="ECO:0000256" key="1">
    <source>
        <dbReference type="ARBA" id="ARBA00013048"/>
    </source>
</evidence>